<dbReference type="Pfam" id="PF04542">
    <property type="entry name" value="Sigma70_r2"/>
    <property type="match status" value="1"/>
</dbReference>
<reference evidence="7" key="1">
    <citation type="submission" date="2011-09" db="EMBL/GenBank/DDBJ databases">
        <title>The permanent draft genome of Mucilaginibacter paludis DSM 18603.</title>
        <authorList>
            <consortium name="US DOE Joint Genome Institute (JGI-PGF)"/>
            <person name="Lucas S."/>
            <person name="Han J."/>
            <person name="Lapidus A."/>
            <person name="Bruce D."/>
            <person name="Goodwin L."/>
            <person name="Pitluck S."/>
            <person name="Peters L."/>
            <person name="Kyrpides N."/>
            <person name="Mavromatis K."/>
            <person name="Ivanova N."/>
            <person name="Mikhailova N."/>
            <person name="Held B."/>
            <person name="Detter J.C."/>
            <person name="Tapia R."/>
            <person name="Han C."/>
            <person name="Land M."/>
            <person name="Hauser L."/>
            <person name="Markowitz V."/>
            <person name="Cheng J.-F."/>
            <person name="Hugenholtz P."/>
            <person name="Woyke T."/>
            <person name="Wu D."/>
            <person name="Tindall B."/>
            <person name="Brambilla E."/>
            <person name="Klenk H.-P."/>
            <person name="Eisen J.A."/>
        </authorList>
    </citation>
    <scope>NUCLEOTIDE SEQUENCE [LARGE SCALE GENOMIC DNA]</scope>
    <source>
        <strain evidence="7">DSM 18603</strain>
    </source>
</reference>
<dbReference type="NCBIfam" id="TIGR02937">
    <property type="entry name" value="sigma70-ECF"/>
    <property type="match status" value="1"/>
</dbReference>
<protein>
    <submittedName>
        <fullName evidence="7">RNA polymerase, sigma-24 subunit, ECF subfamily</fullName>
    </submittedName>
</protein>
<dbReference type="InterPro" id="IPR014284">
    <property type="entry name" value="RNA_pol_sigma-70_dom"/>
</dbReference>
<dbReference type="InterPro" id="IPR039425">
    <property type="entry name" value="RNA_pol_sigma-70-like"/>
</dbReference>
<sequence>MITKHRLPYFVVMIDVENMPLVVTLDRFESIFKDHYTPLFHYVNSIVRDEDQSKDVISDLFLNLWQQRESLQINHIKPYLFRAARNGALKAVRVKNQTIQIPDDLFNTPTDSYNPFEWFAAKQSTKIVEALINKLSAKRKEMLELRLIGLKNHEIAKVLEVPEKTVEYNMREAIEQLTHAVNHSNLDKATIAGGLLLVTIIFSLT</sequence>
<feature type="domain" description="RNA polymerase sigma-70 region 2" evidence="5">
    <location>
        <begin position="32"/>
        <end position="95"/>
    </location>
</feature>
<evidence type="ECO:0000256" key="1">
    <source>
        <dbReference type="ARBA" id="ARBA00010641"/>
    </source>
</evidence>
<dbReference type="Proteomes" id="UP000002774">
    <property type="component" value="Chromosome"/>
</dbReference>
<dbReference type="InterPro" id="IPR000792">
    <property type="entry name" value="Tscrpt_reg_LuxR_C"/>
</dbReference>
<dbReference type="GO" id="GO:0016987">
    <property type="term" value="F:sigma factor activity"/>
    <property type="evidence" value="ECO:0007669"/>
    <property type="project" value="UniProtKB-KW"/>
</dbReference>
<keyword evidence="3" id="KW-0731">Sigma factor</keyword>
<dbReference type="OrthoDB" id="1524077at2"/>
<dbReference type="eggNOG" id="COG1595">
    <property type="taxonomic scope" value="Bacteria"/>
</dbReference>
<dbReference type="InterPro" id="IPR013324">
    <property type="entry name" value="RNA_pol_sigma_r3/r4-like"/>
</dbReference>
<dbReference type="GO" id="GO:0003677">
    <property type="term" value="F:DNA binding"/>
    <property type="evidence" value="ECO:0007669"/>
    <property type="project" value="InterPro"/>
</dbReference>
<dbReference type="PANTHER" id="PTHR43133:SF46">
    <property type="entry name" value="RNA POLYMERASE SIGMA-70 FACTOR ECF SUBFAMILY"/>
    <property type="match status" value="1"/>
</dbReference>
<evidence type="ECO:0000256" key="4">
    <source>
        <dbReference type="ARBA" id="ARBA00023163"/>
    </source>
</evidence>
<dbReference type="STRING" id="714943.Mucpa_4899"/>
<keyword evidence="2" id="KW-0805">Transcription regulation</keyword>
<evidence type="ECO:0000256" key="2">
    <source>
        <dbReference type="ARBA" id="ARBA00023015"/>
    </source>
</evidence>
<feature type="domain" description="RNA polymerase sigma factor 70 region 4 type 2" evidence="6">
    <location>
        <begin position="127"/>
        <end position="177"/>
    </location>
</feature>
<evidence type="ECO:0000259" key="6">
    <source>
        <dbReference type="Pfam" id="PF08281"/>
    </source>
</evidence>
<dbReference type="InterPro" id="IPR036388">
    <property type="entry name" value="WH-like_DNA-bd_sf"/>
</dbReference>
<dbReference type="RefSeq" id="WP_008509982.1">
    <property type="nucleotide sequence ID" value="NZ_CM001403.1"/>
</dbReference>
<dbReference type="InterPro" id="IPR007627">
    <property type="entry name" value="RNA_pol_sigma70_r2"/>
</dbReference>
<keyword evidence="4" id="KW-0804">Transcription</keyword>
<gene>
    <name evidence="7" type="ORF">Mucpa_4899</name>
</gene>
<dbReference type="SUPFAM" id="SSF88659">
    <property type="entry name" value="Sigma3 and sigma4 domains of RNA polymerase sigma factors"/>
    <property type="match status" value="1"/>
</dbReference>
<dbReference type="Pfam" id="PF08281">
    <property type="entry name" value="Sigma70_r4_2"/>
    <property type="match status" value="1"/>
</dbReference>
<dbReference type="EMBL" id="CM001403">
    <property type="protein sequence ID" value="EHQ28983.1"/>
    <property type="molecule type" value="Genomic_DNA"/>
</dbReference>
<evidence type="ECO:0000256" key="3">
    <source>
        <dbReference type="ARBA" id="ARBA00023082"/>
    </source>
</evidence>
<evidence type="ECO:0000259" key="5">
    <source>
        <dbReference type="Pfam" id="PF04542"/>
    </source>
</evidence>
<dbReference type="PANTHER" id="PTHR43133">
    <property type="entry name" value="RNA POLYMERASE ECF-TYPE SIGMA FACTO"/>
    <property type="match status" value="1"/>
</dbReference>
<dbReference type="GO" id="GO:0006352">
    <property type="term" value="P:DNA-templated transcription initiation"/>
    <property type="evidence" value="ECO:0007669"/>
    <property type="project" value="InterPro"/>
</dbReference>
<keyword evidence="8" id="KW-1185">Reference proteome</keyword>
<evidence type="ECO:0000313" key="7">
    <source>
        <dbReference type="EMBL" id="EHQ28983.1"/>
    </source>
</evidence>
<organism evidence="7 8">
    <name type="scientific">Mucilaginibacter paludis DSM 18603</name>
    <dbReference type="NCBI Taxonomy" id="714943"/>
    <lineage>
        <taxon>Bacteria</taxon>
        <taxon>Pseudomonadati</taxon>
        <taxon>Bacteroidota</taxon>
        <taxon>Sphingobacteriia</taxon>
        <taxon>Sphingobacteriales</taxon>
        <taxon>Sphingobacteriaceae</taxon>
        <taxon>Mucilaginibacter</taxon>
    </lineage>
</organism>
<dbReference type="HOGENOM" id="CLU_047691_4_0_10"/>
<comment type="similarity">
    <text evidence="1">Belongs to the sigma-70 factor family. ECF subfamily.</text>
</comment>
<dbReference type="SUPFAM" id="SSF88946">
    <property type="entry name" value="Sigma2 domain of RNA polymerase sigma factors"/>
    <property type="match status" value="1"/>
</dbReference>
<evidence type="ECO:0000313" key="8">
    <source>
        <dbReference type="Proteomes" id="UP000002774"/>
    </source>
</evidence>
<accession>H1Y796</accession>
<dbReference type="InterPro" id="IPR013249">
    <property type="entry name" value="RNA_pol_sigma70_r4_t2"/>
</dbReference>
<dbReference type="Gene3D" id="1.10.10.10">
    <property type="entry name" value="Winged helix-like DNA-binding domain superfamily/Winged helix DNA-binding domain"/>
    <property type="match status" value="1"/>
</dbReference>
<dbReference type="AlphaFoldDB" id="H1Y796"/>
<dbReference type="PRINTS" id="PR00038">
    <property type="entry name" value="HTHLUXR"/>
</dbReference>
<dbReference type="InterPro" id="IPR013325">
    <property type="entry name" value="RNA_pol_sigma_r2"/>
</dbReference>
<proteinExistence type="inferred from homology"/>
<dbReference type="Gene3D" id="1.10.1740.10">
    <property type="match status" value="1"/>
</dbReference>
<name>H1Y796_9SPHI</name>